<keyword evidence="1" id="KW-0378">Hydrolase</keyword>
<evidence type="ECO:0000259" key="3">
    <source>
        <dbReference type="Pfam" id="PF05089"/>
    </source>
</evidence>
<feature type="region of interest" description="Disordered" evidence="2">
    <location>
        <begin position="178"/>
        <end position="197"/>
    </location>
</feature>
<dbReference type="PANTHER" id="PTHR12872">
    <property type="entry name" value="ALPHA-N-ACETYLGLUCOSAMINIDASE"/>
    <property type="match status" value="1"/>
</dbReference>
<evidence type="ECO:0000256" key="2">
    <source>
        <dbReference type="SAM" id="MobiDB-lite"/>
    </source>
</evidence>
<feature type="domain" description="Alpha-N-acetylglucosaminidase N-terminal" evidence="4">
    <location>
        <begin position="98"/>
        <end position="171"/>
    </location>
</feature>
<feature type="region of interest" description="Disordered" evidence="2">
    <location>
        <begin position="49"/>
        <end position="80"/>
    </location>
</feature>
<dbReference type="Gene3D" id="3.30.379.10">
    <property type="entry name" value="Chitobiase/beta-hexosaminidase domain 2-like"/>
    <property type="match status" value="1"/>
</dbReference>
<feature type="compositionally biased region" description="Pro residues" evidence="2">
    <location>
        <begin position="187"/>
        <end position="196"/>
    </location>
</feature>
<proteinExistence type="predicted"/>
<protein>
    <submittedName>
        <fullName evidence="5">Uncharacterized protein</fullName>
    </submittedName>
</protein>
<dbReference type="Pfam" id="PF05089">
    <property type="entry name" value="NAGLU"/>
    <property type="match status" value="1"/>
</dbReference>
<comment type="caution">
    <text evidence="5">The sequence shown here is derived from an EMBL/GenBank/DDBJ whole genome shotgun (WGS) entry which is preliminary data.</text>
</comment>
<sequence>MENKLRRVFIRLLDGWKLFVCESAFYLKAFCEGQRVPLGSGRFGLPGSRAPHRVRSLDNTKGSAWDPEAETPSPRPGLAFGSTRPPCGRSWPGCRGPGPAANFSVSVERALAAEPGLDTYSLSGGGVARLRVRCSTGVAAAAGLHCYLRDFCGCHVAWFGSQLRLPRPVPAVPGELTEATPNRYRPAAPPRPPEAPTPSLSLCHRNREAERGALVGCAPAHDTARRYRYYQNVCTQSYSFVWWDWAHWEREIDWC</sequence>
<organism evidence="5 6">
    <name type="scientific">Saguinus oedipus</name>
    <name type="common">Cotton-top tamarin</name>
    <name type="synonym">Oedipomidas oedipus</name>
    <dbReference type="NCBI Taxonomy" id="9490"/>
    <lineage>
        <taxon>Eukaryota</taxon>
        <taxon>Metazoa</taxon>
        <taxon>Chordata</taxon>
        <taxon>Craniata</taxon>
        <taxon>Vertebrata</taxon>
        <taxon>Euteleostomi</taxon>
        <taxon>Mammalia</taxon>
        <taxon>Eutheria</taxon>
        <taxon>Euarchontoglires</taxon>
        <taxon>Primates</taxon>
        <taxon>Haplorrhini</taxon>
        <taxon>Platyrrhini</taxon>
        <taxon>Cebidae</taxon>
        <taxon>Callitrichinae</taxon>
        <taxon>Saguinus</taxon>
    </lineage>
</organism>
<feature type="domain" description="Alpha-N-acetylglucosaminidase tim-barrel" evidence="3">
    <location>
        <begin position="228"/>
        <end position="255"/>
    </location>
</feature>
<keyword evidence="6" id="KW-1185">Reference proteome</keyword>
<dbReference type="InterPro" id="IPR007781">
    <property type="entry name" value="NAGLU"/>
</dbReference>
<evidence type="ECO:0000259" key="4">
    <source>
        <dbReference type="Pfam" id="PF12971"/>
    </source>
</evidence>
<dbReference type="Proteomes" id="UP001266305">
    <property type="component" value="Unassembled WGS sequence"/>
</dbReference>
<reference evidence="5 6" key="1">
    <citation type="submission" date="2023-05" db="EMBL/GenBank/DDBJ databases">
        <title>B98-5 Cell Line De Novo Hybrid Assembly: An Optical Mapping Approach.</title>
        <authorList>
            <person name="Kananen K."/>
            <person name="Auerbach J.A."/>
            <person name="Kautto E."/>
            <person name="Blachly J.S."/>
        </authorList>
    </citation>
    <scope>NUCLEOTIDE SEQUENCE [LARGE SCALE GENOMIC DNA]</scope>
    <source>
        <strain evidence="5">B95-8</strain>
        <tissue evidence="5">Cell line</tissue>
    </source>
</reference>
<dbReference type="InterPro" id="IPR024733">
    <property type="entry name" value="NAGLU_tim-barrel"/>
</dbReference>
<evidence type="ECO:0000313" key="5">
    <source>
        <dbReference type="EMBL" id="KAK2111925.1"/>
    </source>
</evidence>
<dbReference type="InterPro" id="IPR024240">
    <property type="entry name" value="NAGLU_N"/>
</dbReference>
<evidence type="ECO:0000313" key="6">
    <source>
        <dbReference type="Proteomes" id="UP001266305"/>
    </source>
</evidence>
<dbReference type="InterPro" id="IPR029018">
    <property type="entry name" value="Hex-like_dom2"/>
</dbReference>
<dbReference type="EMBL" id="JASSZA010000005">
    <property type="protein sequence ID" value="KAK2111925.1"/>
    <property type="molecule type" value="Genomic_DNA"/>
</dbReference>
<dbReference type="PANTHER" id="PTHR12872:SF1">
    <property type="entry name" value="ALPHA-N-ACETYLGLUCOSAMINIDASE"/>
    <property type="match status" value="1"/>
</dbReference>
<name>A0ABQ9VRZ0_SAGOE</name>
<dbReference type="Gene3D" id="3.20.20.80">
    <property type="entry name" value="Glycosidases"/>
    <property type="match status" value="1"/>
</dbReference>
<evidence type="ECO:0000256" key="1">
    <source>
        <dbReference type="ARBA" id="ARBA00022801"/>
    </source>
</evidence>
<accession>A0ABQ9VRZ0</accession>
<gene>
    <name evidence="5" type="ORF">P7K49_011671</name>
</gene>
<dbReference type="Pfam" id="PF12971">
    <property type="entry name" value="NAGLU_N"/>
    <property type="match status" value="1"/>
</dbReference>